<keyword evidence="5" id="KW-1133">Transmembrane helix</keyword>
<dbReference type="EMBL" id="CP030032">
    <property type="protein sequence ID" value="AWV90264.1"/>
    <property type="molecule type" value="Genomic_DNA"/>
</dbReference>
<feature type="transmembrane region" description="Helical" evidence="5">
    <location>
        <begin position="130"/>
        <end position="150"/>
    </location>
</feature>
<evidence type="ECO:0000256" key="3">
    <source>
        <dbReference type="ARBA" id="ARBA00022723"/>
    </source>
</evidence>
<keyword evidence="3 5" id="KW-0479">Metal-binding</keyword>
<keyword evidence="8" id="KW-1185">Reference proteome</keyword>
<evidence type="ECO:0000313" key="7">
    <source>
        <dbReference type="EMBL" id="AWV90264.1"/>
    </source>
</evidence>
<evidence type="ECO:0000256" key="5">
    <source>
        <dbReference type="RuleBase" id="RU364112"/>
    </source>
</evidence>
<dbReference type="GO" id="GO:0046872">
    <property type="term" value="F:metal ion binding"/>
    <property type="evidence" value="ECO:0007669"/>
    <property type="project" value="UniProtKB-KW"/>
</dbReference>
<dbReference type="InterPro" id="IPR005616">
    <property type="entry name" value="CcmH/CycL/Ccl2/NrfF_N"/>
</dbReference>
<keyword evidence="2 5" id="KW-0349">Heme</keyword>
<reference evidence="7 8" key="1">
    <citation type="submission" date="2018-06" db="EMBL/GenBank/DDBJ databases">
        <title>Lujinxingia sediminis gen. nov. sp. nov., a new facultative anaerobic member of the class Deltaproteobacteria, and proposal of Lujinxingaceae fam. nov.</title>
        <authorList>
            <person name="Guo L.-Y."/>
            <person name="Li C.-M."/>
            <person name="Wang S."/>
            <person name="Du Z.-J."/>
        </authorList>
    </citation>
    <scope>NUCLEOTIDE SEQUENCE [LARGE SCALE GENOMIC DNA]</scope>
    <source>
        <strain evidence="7 8">FA350</strain>
    </source>
</reference>
<dbReference type="Pfam" id="PF03918">
    <property type="entry name" value="CcmH"/>
    <property type="match status" value="1"/>
</dbReference>
<proteinExistence type="inferred from homology"/>
<dbReference type="Gene3D" id="1.10.8.640">
    <property type="entry name" value="Cytochrome C biogenesis protein"/>
    <property type="match status" value="1"/>
</dbReference>
<keyword evidence="5" id="KW-0732">Signal</keyword>
<evidence type="ECO:0000313" key="8">
    <source>
        <dbReference type="Proteomes" id="UP000249799"/>
    </source>
</evidence>
<name>A0A2Z4FNH2_9DELT</name>
<feature type="domain" description="CcmH/CycL/Ccl2/NrfF N-terminal" evidence="6">
    <location>
        <begin position="60"/>
        <end position="175"/>
    </location>
</feature>
<gene>
    <name evidence="7" type="ORF">DN745_13360</name>
</gene>
<protein>
    <recommendedName>
        <fullName evidence="5">Cytochrome c-type biogenesis protein</fullName>
    </recommendedName>
</protein>
<keyword evidence="4 5" id="KW-0408">Iron</keyword>
<comment type="similarity">
    <text evidence="1 5">Belongs to the CcmH/CycL/Ccl2/NrfF family.</text>
</comment>
<evidence type="ECO:0000259" key="6">
    <source>
        <dbReference type="Pfam" id="PF03918"/>
    </source>
</evidence>
<accession>A0A2Z4FNH2</accession>
<comment type="function">
    <text evidence="5">Possible subunit of a heme lyase.</text>
</comment>
<dbReference type="KEGG" id="bsed:DN745_13360"/>
<evidence type="ECO:0000256" key="1">
    <source>
        <dbReference type="ARBA" id="ARBA00010342"/>
    </source>
</evidence>
<organism evidence="7 8">
    <name type="scientific">Bradymonas sediminis</name>
    <dbReference type="NCBI Taxonomy" id="1548548"/>
    <lineage>
        <taxon>Bacteria</taxon>
        <taxon>Deltaproteobacteria</taxon>
        <taxon>Bradymonadales</taxon>
        <taxon>Bradymonadaceae</taxon>
        <taxon>Bradymonas</taxon>
    </lineage>
</organism>
<evidence type="ECO:0000256" key="2">
    <source>
        <dbReference type="ARBA" id="ARBA00022617"/>
    </source>
</evidence>
<dbReference type="RefSeq" id="WP_111335582.1">
    <property type="nucleotide sequence ID" value="NZ_CP030032.1"/>
</dbReference>
<dbReference type="InterPro" id="IPR038297">
    <property type="entry name" value="CcmH/CycL/NrfF/Ccl2_sf"/>
</dbReference>
<dbReference type="AlphaFoldDB" id="A0A2Z4FNH2"/>
<sequence length="189" mass="20486">MKRMTQQAPSTRPAHHMRRIAAVFLLMILSVGSVSPVAAAPPEGASASAAAPRTPGAASTLSQQIGQEIYSPFCPGKTLEMCPSGQASEVRQDIQEMALQGMPKQEIIDTIVGDIGEKYRVVAPPAEDDYMLLGIIFAALLLCLVAIYFFGWRGRKKGGLDDGEEAVSAEDLSEEDRLYLEELRGEYLE</sequence>
<evidence type="ECO:0000256" key="4">
    <source>
        <dbReference type="ARBA" id="ARBA00023004"/>
    </source>
</evidence>
<keyword evidence="5" id="KW-0472">Membrane</keyword>
<dbReference type="Proteomes" id="UP000249799">
    <property type="component" value="Chromosome"/>
</dbReference>
<dbReference type="OrthoDB" id="5525555at2"/>
<keyword evidence="5" id="KW-0812">Transmembrane</keyword>